<accession>A0A928ZTG2</accession>
<dbReference type="InterPro" id="IPR016470">
    <property type="entry name" value="Phycobilisome"/>
</dbReference>
<dbReference type="Pfam" id="PF01383">
    <property type="entry name" value="CpcD"/>
    <property type="match status" value="1"/>
</dbReference>
<feature type="domain" description="CpcD-like" evidence="8">
    <location>
        <begin position="237"/>
        <end position="289"/>
    </location>
</feature>
<keyword evidence="6" id="KW-0472">Membrane</keyword>
<evidence type="ECO:0000256" key="7">
    <source>
        <dbReference type="PROSITE-ProRule" id="PRU00775"/>
    </source>
</evidence>
<keyword evidence="5" id="KW-0793">Thylakoid</keyword>
<dbReference type="Pfam" id="PF00427">
    <property type="entry name" value="PBS_linker_poly"/>
    <property type="match status" value="1"/>
</dbReference>
<dbReference type="GO" id="GO:0031676">
    <property type="term" value="C:plasma membrane-derived thylakoid membrane"/>
    <property type="evidence" value="ECO:0007669"/>
    <property type="project" value="UniProtKB-SubCell"/>
</dbReference>
<evidence type="ECO:0000256" key="3">
    <source>
        <dbReference type="ARBA" id="ARBA00022549"/>
    </source>
</evidence>
<keyword evidence="11" id="KW-1185">Reference proteome</keyword>
<dbReference type="GO" id="GO:0030089">
    <property type="term" value="C:phycobilisome"/>
    <property type="evidence" value="ECO:0007669"/>
    <property type="project" value="UniProtKB-UniRule"/>
</dbReference>
<dbReference type="PROSITE" id="PS51441">
    <property type="entry name" value="CPCD_LIKE"/>
    <property type="match status" value="1"/>
</dbReference>
<evidence type="ECO:0000256" key="6">
    <source>
        <dbReference type="ARBA" id="ARBA00023136"/>
    </source>
</evidence>
<evidence type="ECO:0000313" key="11">
    <source>
        <dbReference type="Proteomes" id="UP000615026"/>
    </source>
</evidence>
<organism evidence="10 11">
    <name type="scientific">Leptolyngbya cf. ectocarpi LEGE 11479</name>
    <dbReference type="NCBI Taxonomy" id="1828722"/>
    <lineage>
        <taxon>Bacteria</taxon>
        <taxon>Bacillati</taxon>
        <taxon>Cyanobacteriota</taxon>
        <taxon>Cyanophyceae</taxon>
        <taxon>Leptolyngbyales</taxon>
        <taxon>Leptolyngbyaceae</taxon>
        <taxon>Leptolyngbya group</taxon>
        <taxon>Leptolyngbya</taxon>
    </lineage>
</organism>
<gene>
    <name evidence="10" type="ORF">IQ260_11685</name>
</gene>
<dbReference type="PROSITE" id="PS51445">
    <property type="entry name" value="PBS_LINKER"/>
    <property type="match status" value="1"/>
</dbReference>
<dbReference type="Proteomes" id="UP000615026">
    <property type="component" value="Unassembled WGS sequence"/>
</dbReference>
<dbReference type="InterPro" id="IPR008213">
    <property type="entry name" value="CpcD-like_dom"/>
</dbReference>
<dbReference type="InterPro" id="IPR038255">
    <property type="entry name" value="PBS_linker_sf"/>
</dbReference>
<comment type="similarity">
    <text evidence="7">Belongs to the phycobilisome linker protein family.</text>
</comment>
<evidence type="ECO:0000313" key="10">
    <source>
        <dbReference type="EMBL" id="MBE9067316.1"/>
    </source>
</evidence>
<evidence type="ECO:0000256" key="5">
    <source>
        <dbReference type="ARBA" id="ARBA00023078"/>
    </source>
</evidence>
<dbReference type="PIRSF" id="PIRSF005898">
    <property type="entry name" value="Phycobilisome_CpeC/CpcI"/>
    <property type="match status" value="1"/>
</dbReference>
<feature type="domain" description="PBS-linker" evidence="9">
    <location>
        <begin position="1"/>
        <end position="181"/>
    </location>
</feature>
<keyword evidence="3" id="KW-0042">Antenna complex</keyword>
<dbReference type="Gene3D" id="1.10.3130.20">
    <property type="entry name" value="Phycobilisome linker domain"/>
    <property type="match status" value="1"/>
</dbReference>
<name>A0A928ZTG2_LEPEC</name>
<protein>
    <submittedName>
        <fullName evidence="10">Phycobilisome linker polypeptide</fullName>
    </submittedName>
</protein>
<proteinExistence type="inferred from homology"/>
<comment type="subcellular location">
    <subcellularLocation>
        <location evidence="1">Cellular thylakoid membrane</location>
        <topology evidence="1">Peripheral membrane protein</topology>
        <orientation evidence="1">Cytoplasmic side</orientation>
    </subcellularLocation>
</comment>
<dbReference type="InterPro" id="IPR001297">
    <property type="entry name" value="PBS_linker_dom"/>
</dbReference>
<evidence type="ECO:0000259" key="8">
    <source>
        <dbReference type="PROSITE" id="PS51441"/>
    </source>
</evidence>
<sequence>MAITTEASRLGTSAFSEAAPLELRLNATPEDIETVVLAVYQQVLGNPHLLSSDRLVIAESLLRDRKITVQEFVRQVAKSDLYKQKFFHNSFQSRTIELNFKHLLGRAPYDQAEITEHLNLYDAKGFEADIDTYIDSFEYQTCFGENIVPYYRDLVTTGVGQRSVGFTRLFQLYRGYASSDRAQFTGSAPRLVKDLAWNTASSIVAPLDGAKGCTFIPAPKGDAAVSAFGGSKAFGKGRLFRVEVAKISGPGYPKVRRVNKAVIIPYEELTPHMQRVQRQGGKIASITAL</sequence>
<dbReference type="EMBL" id="JADEXP010000088">
    <property type="protein sequence ID" value="MBE9067316.1"/>
    <property type="molecule type" value="Genomic_DNA"/>
</dbReference>
<keyword evidence="4 7" id="KW-0605">Phycobilisome</keyword>
<evidence type="ECO:0000256" key="4">
    <source>
        <dbReference type="ARBA" id="ARBA00022738"/>
    </source>
</evidence>
<dbReference type="PANTHER" id="PTHR34011">
    <property type="entry name" value="PHYCOBILISOME 32.1 KDA LINKER POLYPEPTIDE, PHYCOCYANIN-ASSOCIATED, ROD 2-RELATED"/>
    <property type="match status" value="1"/>
</dbReference>
<comment type="caution">
    <text evidence="10">The sequence shown here is derived from an EMBL/GenBank/DDBJ whole genome shotgun (WGS) entry which is preliminary data.</text>
</comment>
<evidence type="ECO:0000259" key="9">
    <source>
        <dbReference type="PROSITE" id="PS51445"/>
    </source>
</evidence>
<dbReference type="RefSeq" id="WP_193993283.1">
    <property type="nucleotide sequence ID" value="NZ_JADEXP010000088.1"/>
</dbReference>
<keyword evidence="2" id="KW-0602">Photosynthesis</keyword>
<reference evidence="10" key="1">
    <citation type="submission" date="2020-10" db="EMBL/GenBank/DDBJ databases">
        <authorList>
            <person name="Castelo-Branco R."/>
            <person name="Eusebio N."/>
            <person name="Adriana R."/>
            <person name="Vieira A."/>
            <person name="Brugerolle De Fraissinette N."/>
            <person name="Rezende De Castro R."/>
            <person name="Schneider M.P."/>
            <person name="Vasconcelos V."/>
            <person name="Leao P.N."/>
        </authorList>
    </citation>
    <scope>NUCLEOTIDE SEQUENCE</scope>
    <source>
        <strain evidence="10">LEGE 11479</strain>
    </source>
</reference>
<evidence type="ECO:0000256" key="1">
    <source>
        <dbReference type="ARBA" id="ARBA00004445"/>
    </source>
</evidence>
<dbReference type="GO" id="GO:0015979">
    <property type="term" value="P:photosynthesis"/>
    <property type="evidence" value="ECO:0007669"/>
    <property type="project" value="UniProtKB-KW"/>
</dbReference>
<dbReference type="AlphaFoldDB" id="A0A928ZTG2"/>
<dbReference type="PANTHER" id="PTHR34011:SF6">
    <property type="entry name" value="PHYCOBILIPROTEIN APCE"/>
    <property type="match status" value="1"/>
</dbReference>
<evidence type="ECO:0000256" key="2">
    <source>
        <dbReference type="ARBA" id="ARBA00022531"/>
    </source>
</evidence>
<dbReference type="SMART" id="SM01094">
    <property type="entry name" value="CpcD"/>
    <property type="match status" value="1"/>
</dbReference>